<evidence type="ECO:0000313" key="6">
    <source>
        <dbReference type="Proteomes" id="UP000218542"/>
    </source>
</evidence>
<evidence type="ECO:0000313" key="4">
    <source>
        <dbReference type="EMBL" id="GAX62995.1"/>
    </source>
</evidence>
<dbReference type="CDD" id="cd04647">
    <property type="entry name" value="LbH_MAT_like"/>
    <property type="match status" value="1"/>
</dbReference>
<keyword evidence="1 4" id="KW-0808">Transferase</keyword>
<dbReference type="EMBL" id="BAOS01000045">
    <property type="protein sequence ID" value="GAX62995.1"/>
    <property type="molecule type" value="Genomic_DNA"/>
</dbReference>
<dbReference type="RefSeq" id="WP_203415604.1">
    <property type="nucleotide sequence ID" value="NZ_BAOS01000045.1"/>
</dbReference>
<keyword evidence="3" id="KW-0012">Acyltransferase</keyword>
<dbReference type="Pfam" id="PF00132">
    <property type="entry name" value="Hexapep"/>
    <property type="match status" value="1"/>
</dbReference>
<evidence type="ECO:0000256" key="1">
    <source>
        <dbReference type="ARBA" id="ARBA00022679"/>
    </source>
</evidence>
<organism evidence="4 6">
    <name type="scientific">Candidatus Scalindua japonica</name>
    <dbReference type="NCBI Taxonomy" id="1284222"/>
    <lineage>
        <taxon>Bacteria</taxon>
        <taxon>Pseudomonadati</taxon>
        <taxon>Planctomycetota</taxon>
        <taxon>Candidatus Brocadiia</taxon>
        <taxon>Candidatus Brocadiales</taxon>
        <taxon>Candidatus Scalinduaceae</taxon>
        <taxon>Candidatus Scalindua</taxon>
    </lineage>
</organism>
<keyword evidence="6" id="KW-1185">Reference proteome</keyword>
<dbReference type="InterPro" id="IPR051159">
    <property type="entry name" value="Hexapeptide_acetyltransf"/>
</dbReference>
<dbReference type="InterPro" id="IPR011004">
    <property type="entry name" value="Trimer_LpxA-like_sf"/>
</dbReference>
<dbReference type="InterPro" id="IPR001451">
    <property type="entry name" value="Hexapep"/>
</dbReference>
<comment type="caution">
    <text evidence="4">The sequence shown here is derived from an EMBL/GenBank/DDBJ whole genome shotgun (WGS) entry which is preliminary data.</text>
</comment>
<name>A0A286U4E6_9BACT</name>
<dbReference type="EMBL" id="BAOS01000046">
    <property type="protein sequence ID" value="GAX62998.1"/>
    <property type="molecule type" value="Genomic_DNA"/>
</dbReference>
<dbReference type="PROSITE" id="PS00101">
    <property type="entry name" value="HEXAPEP_TRANSFERASES"/>
    <property type="match status" value="1"/>
</dbReference>
<dbReference type="Gene3D" id="2.160.10.10">
    <property type="entry name" value="Hexapeptide repeat proteins"/>
    <property type="match status" value="1"/>
</dbReference>
<accession>A0A286U4E6</accession>
<dbReference type="SUPFAM" id="SSF51161">
    <property type="entry name" value="Trimeric LpxA-like enzymes"/>
    <property type="match status" value="1"/>
</dbReference>
<reference evidence="4" key="1">
    <citation type="journal article" date="2017" name="Environ. Microbiol. Rep.">
        <title>Genetic diversity of marine anaerobic ammonium-oxidizing bacteria as revealed by genomic and proteomic analyses of 'Candidatus Scalindua japonica'.</title>
        <authorList>
            <person name="Oshiki M."/>
            <person name="Mizuto K."/>
            <person name="Kimura Z."/>
            <person name="Kindaichi T."/>
            <person name="Satoh H."/>
            <person name="Okabe S."/>
        </authorList>
    </citation>
    <scope>NUCLEOTIDE SEQUENCE</scope>
    <source>
        <strain evidence="4">Husup-a2</strain>
    </source>
</reference>
<dbReference type="GO" id="GO:0016746">
    <property type="term" value="F:acyltransferase activity"/>
    <property type="evidence" value="ECO:0007669"/>
    <property type="project" value="UniProtKB-KW"/>
</dbReference>
<dbReference type="AlphaFoldDB" id="A0A286U4E6"/>
<sequence length="194" mass="21630">MSEEIQLINKIRSQGLFELIHKSVGYFKGILTSLIRFQKISKIRIIGSIKIVKRKGLISVGDFTTFWPCVKLNCQNSANNKIARLQIGHSCSIGDRTEIHCGENIEIGNYVIVAWDCVIMDRDYHSLNGTREIVKTVKIMDRVWIGCRSIILKGVTIGEGSVVAAGSVVTRDVPPYTLVAGNPAKVIKEVKEWC</sequence>
<protein>
    <submittedName>
        <fullName evidence="4">Acetyltransferase</fullName>
    </submittedName>
</protein>
<proteinExistence type="predicted"/>
<keyword evidence="2" id="KW-0677">Repeat</keyword>
<evidence type="ECO:0000256" key="3">
    <source>
        <dbReference type="ARBA" id="ARBA00023315"/>
    </source>
</evidence>
<evidence type="ECO:0000256" key="2">
    <source>
        <dbReference type="ARBA" id="ARBA00022737"/>
    </source>
</evidence>
<evidence type="ECO:0000313" key="5">
    <source>
        <dbReference type="EMBL" id="GAX62998.1"/>
    </source>
</evidence>
<dbReference type="Proteomes" id="UP000218542">
    <property type="component" value="Unassembled WGS sequence"/>
</dbReference>
<dbReference type="InterPro" id="IPR018357">
    <property type="entry name" value="Hexapep_transf_CS"/>
</dbReference>
<gene>
    <name evidence="4" type="ORF">SCALIN_C45_0153</name>
    <name evidence="5" type="ORF">SCALIN_C46_0002</name>
</gene>
<reference evidence="6" key="2">
    <citation type="journal article" date="2017" name="Environ. Microbiol. Rep.">
        <title>Genetic Diversity of Marine Anaerobic Ammonium-Oxidizing Bacteria as Revealed by Genomic and Proteomic Analyses of 'Candidatus Scalindua japonica'.</title>
        <authorList>
            <person name="Oshiki M."/>
            <person name="Mizuto K."/>
            <person name="Kimura Z."/>
            <person name="Kindaichi T."/>
            <person name="Satoh H."/>
            <person name="Okabe S."/>
        </authorList>
    </citation>
    <scope>NUCLEOTIDE SEQUENCE [LARGE SCALE GENOMIC DNA]</scope>
    <source>
        <strain evidence="6">husup-a2</strain>
    </source>
</reference>
<dbReference type="PANTHER" id="PTHR23416">
    <property type="entry name" value="SIALIC ACID SYNTHASE-RELATED"/>
    <property type="match status" value="1"/>
</dbReference>